<accession>K5VCL3</accession>
<dbReference type="Pfam" id="PF00561">
    <property type="entry name" value="Abhydrolase_1"/>
    <property type="match status" value="1"/>
</dbReference>
<dbReference type="GO" id="GO:0006508">
    <property type="term" value="P:proteolysis"/>
    <property type="evidence" value="ECO:0007669"/>
    <property type="project" value="InterPro"/>
</dbReference>
<dbReference type="GO" id="GO:0008233">
    <property type="term" value="F:peptidase activity"/>
    <property type="evidence" value="ECO:0007669"/>
    <property type="project" value="InterPro"/>
</dbReference>
<name>K5VCL3_PHACS</name>
<dbReference type="KEGG" id="pco:PHACADRAFT_83971"/>
<proteinExistence type="inferred from homology"/>
<gene>
    <name evidence="4" type="ORF">PHACADRAFT_83971</name>
</gene>
<dbReference type="InterPro" id="IPR002410">
    <property type="entry name" value="Peptidase_S33"/>
</dbReference>
<dbReference type="SUPFAM" id="SSF53474">
    <property type="entry name" value="alpha/beta-Hydrolases"/>
    <property type="match status" value="1"/>
</dbReference>
<dbReference type="GeneID" id="18920424"/>
<dbReference type="PRINTS" id="PR00793">
    <property type="entry name" value="PROAMNOPTASE"/>
</dbReference>
<organism evidence="4 5">
    <name type="scientific">Phanerochaete carnosa (strain HHB-10118-sp)</name>
    <name type="common">White-rot fungus</name>
    <name type="synonym">Peniophora carnosa</name>
    <dbReference type="NCBI Taxonomy" id="650164"/>
    <lineage>
        <taxon>Eukaryota</taxon>
        <taxon>Fungi</taxon>
        <taxon>Dikarya</taxon>
        <taxon>Basidiomycota</taxon>
        <taxon>Agaricomycotina</taxon>
        <taxon>Agaricomycetes</taxon>
        <taxon>Polyporales</taxon>
        <taxon>Phanerochaetaceae</taxon>
        <taxon>Phanerochaete</taxon>
    </lineage>
</organism>
<dbReference type="Proteomes" id="UP000008370">
    <property type="component" value="Unassembled WGS sequence"/>
</dbReference>
<dbReference type="OrthoDB" id="190201at2759"/>
<dbReference type="HOGENOM" id="CLU_020336_15_1_1"/>
<keyword evidence="5" id="KW-1185">Reference proteome</keyword>
<dbReference type="RefSeq" id="XP_007390129.1">
    <property type="nucleotide sequence ID" value="XM_007390067.1"/>
</dbReference>
<sequence>MAPPVTEGEAPFRVPSVDKPCVTWYKIVGDLKTSKKLPLVAVQGGPGFAHDYLISFADLAIDPYDLTVVFYDPIGTGRSTHLPEKNGDEAFWTEQLFEDEFNNLLKHLGIERYDFFGHSWGGMLGSRIASKRPMGLRRLILADSPASMKTWAESARKLLHKLPKEVQDTVEKHEKDGTTDSPEYQAAISVFMNTYVMRLDPWPTEVLSVFEWMMKDPTVYYTMAGPSEFNITGSIKDWDITPELHKISVPTLVLNGKYDEATDEVVGPLFWKIPHARWYTFPNSSHMAFWEEREAYMRFIAEFLAQE</sequence>
<dbReference type="PIRSF" id="PIRSF005539">
    <property type="entry name" value="Pept_S33_TRI_F1"/>
    <property type="match status" value="1"/>
</dbReference>
<dbReference type="InterPro" id="IPR005945">
    <property type="entry name" value="Pro_imino_pep"/>
</dbReference>
<feature type="domain" description="AB hydrolase-1" evidence="3">
    <location>
        <begin position="38"/>
        <end position="292"/>
    </location>
</feature>
<dbReference type="Gene3D" id="3.40.50.1820">
    <property type="entry name" value="alpha/beta hydrolase"/>
    <property type="match status" value="1"/>
</dbReference>
<evidence type="ECO:0000259" key="3">
    <source>
        <dbReference type="Pfam" id="PF00561"/>
    </source>
</evidence>
<dbReference type="InterPro" id="IPR000073">
    <property type="entry name" value="AB_hydrolase_1"/>
</dbReference>
<dbReference type="NCBIfam" id="TIGR01250">
    <property type="entry name" value="pro_imino_pep_2"/>
    <property type="match status" value="1"/>
</dbReference>
<dbReference type="AlphaFoldDB" id="K5VCL3"/>
<reference evidence="4 5" key="1">
    <citation type="journal article" date="2012" name="BMC Genomics">
        <title>Comparative genomics of the white-rot fungi, Phanerochaete carnosa and P. chrysosporium, to elucidate the genetic basis of the distinct wood types they colonize.</title>
        <authorList>
            <person name="Suzuki H."/>
            <person name="MacDonald J."/>
            <person name="Syed K."/>
            <person name="Salamov A."/>
            <person name="Hori C."/>
            <person name="Aerts A."/>
            <person name="Henrissat B."/>
            <person name="Wiebenga A."/>
            <person name="vanKuyk P.A."/>
            <person name="Barry K."/>
            <person name="Lindquist E."/>
            <person name="LaButti K."/>
            <person name="Lapidus A."/>
            <person name="Lucas S."/>
            <person name="Coutinho P."/>
            <person name="Gong Y."/>
            <person name="Samejima M."/>
            <person name="Mahadevan R."/>
            <person name="Abou-Zaid M."/>
            <person name="de Vries R.P."/>
            <person name="Igarashi K."/>
            <person name="Yadav J.S."/>
            <person name="Grigoriev I.V."/>
            <person name="Master E.R."/>
        </authorList>
    </citation>
    <scope>NUCLEOTIDE SEQUENCE [LARGE SCALE GENOMIC DNA]</scope>
    <source>
        <strain evidence="4 5">HHB-10118-sp</strain>
    </source>
</reference>
<protein>
    <recommendedName>
        <fullName evidence="3">AB hydrolase-1 domain-containing protein</fullName>
    </recommendedName>
</protein>
<keyword evidence="2" id="KW-0378">Hydrolase</keyword>
<evidence type="ECO:0000313" key="4">
    <source>
        <dbReference type="EMBL" id="EKM60681.1"/>
    </source>
</evidence>
<dbReference type="InterPro" id="IPR050471">
    <property type="entry name" value="AB_hydrolase"/>
</dbReference>
<evidence type="ECO:0000313" key="5">
    <source>
        <dbReference type="Proteomes" id="UP000008370"/>
    </source>
</evidence>
<dbReference type="PANTHER" id="PTHR43433">
    <property type="entry name" value="HYDROLASE, ALPHA/BETA FOLD FAMILY PROTEIN"/>
    <property type="match status" value="1"/>
</dbReference>
<evidence type="ECO:0000256" key="2">
    <source>
        <dbReference type="ARBA" id="ARBA00022801"/>
    </source>
</evidence>
<dbReference type="InParanoid" id="K5VCL3"/>
<dbReference type="InterPro" id="IPR029058">
    <property type="entry name" value="AB_hydrolase_fold"/>
</dbReference>
<comment type="similarity">
    <text evidence="1">Belongs to the peptidase S33 family.</text>
</comment>
<evidence type="ECO:0000256" key="1">
    <source>
        <dbReference type="ARBA" id="ARBA00010088"/>
    </source>
</evidence>
<dbReference type="PANTHER" id="PTHR43433:SF5">
    <property type="entry name" value="AB HYDROLASE-1 DOMAIN-CONTAINING PROTEIN"/>
    <property type="match status" value="1"/>
</dbReference>
<dbReference type="EMBL" id="JH930468">
    <property type="protein sequence ID" value="EKM60681.1"/>
    <property type="molecule type" value="Genomic_DNA"/>
</dbReference>